<evidence type="ECO:0000313" key="1">
    <source>
        <dbReference type="EMBL" id="KAJ4435275.1"/>
    </source>
</evidence>
<evidence type="ECO:0000313" key="2">
    <source>
        <dbReference type="Proteomes" id="UP001148838"/>
    </source>
</evidence>
<dbReference type="Proteomes" id="UP001148838">
    <property type="component" value="Unassembled WGS sequence"/>
</dbReference>
<gene>
    <name evidence="1" type="ORF">ANN_23853</name>
</gene>
<keyword evidence="2" id="KW-1185">Reference proteome</keyword>
<protein>
    <recommendedName>
        <fullName evidence="3">RNase H type-1 domain-containing protein</fullName>
    </recommendedName>
</protein>
<name>A0ABQ8SNF5_PERAM</name>
<sequence>MDYWRRSAGIARRDRIRNDIIGDKMQVKNDIVEDIFTKQLIWKSELLRNNRHHRVRTSIAEVLRHLGWEVHEEVHCISAADSNRRADIIAIGRVKDKAMVLDPTIRFERNLLQADEVNKEKQEVHEPCLPFLSSKYNIPVNQWVVKVGTVPAHCGIEGNELADTLAKKGTTIGYSK</sequence>
<evidence type="ECO:0008006" key="3">
    <source>
        <dbReference type="Google" id="ProtNLM"/>
    </source>
</evidence>
<organism evidence="1 2">
    <name type="scientific">Periplaneta americana</name>
    <name type="common">American cockroach</name>
    <name type="synonym">Blatta americana</name>
    <dbReference type="NCBI Taxonomy" id="6978"/>
    <lineage>
        <taxon>Eukaryota</taxon>
        <taxon>Metazoa</taxon>
        <taxon>Ecdysozoa</taxon>
        <taxon>Arthropoda</taxon>
        <taxon>Hexapoda</taxon>
        <taxon>Insecta</taxon>
        <taxon>Pterygota</taxon>
        <taxon>Neoptera</taxon>
        <taxon>Polyneoptera</taxon>
        <taxon>Dictyoptera</taxon>
        <taxon>Blattodea</taxon>
        <taxon>Blattoidea</taxon>
        <taxon>Blattidae</taxon>
        <taxon>Blattinae</taxon>
        <taxon>Periplaneta</taxon>
    </lineage>
</organism>
<dbReference type="SUPFAM" id="SSF53098">
    <property type="entry name" value="Ribonuclease H-like"/>
    <property type="match status" value="1"/>
</dbReference>
<proteinExistence type="predicted"/>
<accession>A0ABQ8SNF5</accession>
<dbReference type="InterPro" id="IPR012337">
    <property type="entry name" value="RNaseH-like_sf"/>
</dbReference>
<comment type="caution">
    <text evidence="1">The sequence shown here is derived from an EMBL/GenBank/DDBJ whole genome shotgun (WGS) entry which is preliminary data.</text>
</comment>
<dbReference type="Gene3D" id="3.30.420.10">
    <property type="entry name" value="Ribonuclease H-like superfamily/Ribonuclease H"/>
    <property type="match status" value="1"/>
</dbReference>
<dbReference type="InterPro" id="IPR036397">
    <property type="entry name" value="RNaseH_sf"/>
</dbReference>
<dbReference type="EMBL" id="JAJSOF020000025">
    <property type="protein sequence ID" value="KAJ4435275.1"/>
    <property type="molecule type" value="Genomic_DNA"/>
</dbReference>
<reference evidence="1 2" key="1">
    <citation type="journal article" date="2022" name="Allergy">
        <title>Genome assembly and annotation of Periplaneta americana reveal a comprehensive cockroach allergen profile.</title>
        <authorList>
            <person name="Wang L."/>
            <person name="Xiong Q."/>
            <person name="Saelim N."/>
            <person name="Wang L."/>
            <person name="Nong W."/>
            <person name="Wan A.T."/>
            <person name="Shi M."/>
            <person name="Liu X."/>
            <person name="Cao Q."/>
            <person name="Hui J.H.L."/>
            <person name="Sookrung N."/>
            <person name="Leung T.F."/>
            <person name="Tungtrongchitr A."/>
            <person name="Tsui S.K.W."/>
        </authorList>
    </citation>
    <scope>NUCLEOTIDE SEQUENCE [LARGE SCALE GENOMIC DNA]</scope>
    <source>
        <strain evidence="1">PWHHKU_190912</strain>
    </source>
</reference>